<sequence length="76" mass="9040">MLRTNLANRKSPKWLLWLKLSALESYPDRIHCRTYIHCYTRNLLIFGKPYPLESSFFIPIPLNSHPQSSRDDFCDI</sequence>
<organism evidence="1">
    <name type="scientific">Rhizophora mucronata</name>
    <name type="common">Asiatic mangrove</name>
    <dbReference type="NCBI Taxonomy" id="61149"/>
    <lineage>
        <taxon>Eukaryota</taxon>
        <taxon>Viridiplantae</taxon>
        <taxon>Streptophyta</taxon>
        <taxon>Embryophyta</taxon>
        <taxon>Tracheophyta</taxon>
        <taxon>Spermatophyta</taxon>
        <taxon>Magnoliopsida</taxon>
        <taxon>eudicotyledons</taxon>
        <taxon>Gunneridae</taxon>
        <taxon>Pentapetalae</taxon>
        <taxon>rosids</taxon>
        <taxon>fabids</taxon>
        <taxon>Malpighiales</taxon>
        <taxon>Rhizophoraceae</taxon>
        <taxon>Rhizophora</taxon>
    </lineage>
</organism>
<proteinExistence type="predicted"/>
<dbReference type="EMBL" id="GGEC01067325">
    <property type="protein sequence ID" value="MBX47809.1"/>
    <property type="molecule type" value="Transcribed_RNA"/>
</dbReference>
<name>A0A2P2NZI0_RHIMU</name>
<accession>A0A2P2NZI0</accession>
<evidence type="ECO:0000313" key="1">
    <source>
        <dbReference type="EMBL" id="MBX47809.1"/>
    </source>
</evidence>
<reference evidence="1" key="1">
    <citation type="submission" date="2018-02" db="EMBL/GenBank/DDBJ databases">
        <title>Rhizophora mucronata_Transcriptome.</title>
        <authorList>
            <person name="Meera S.P."/>
            <person name="Sreeshan A."/>
            <person name="Augustine A."/>
        </authorList>
    </citation>
    <scope>NUCLEOTIDE SEQUENCE</scope>
    <source>
        <tissue evidence="1">Leaf</tissue>
    </source>
</reference>
<protein>
    <submittedName>
        <fullName evidence="1">Uncharacterized protein</fullName>
    </submittedName>
</protein>
<dbReference type="AlphaFoldDB" id="A0A2P2NZI0"/>